<comment type="subcellular location">
    <subcellularLocation>
        <location evidence="1">Nucleus</location>
    </subcellularLocation>
</comment>
<dbReference type="Proteomes" id="UP000593567">
    <property type="component" value="Unassembled WGS sequence"/>
</dbReference>
<accession>A0A7J7J719</accession>
<sequence>MAEPSLKPLEPTGTIIDEFEDAFHSVCKYLDQIDDKKPQMEDIKRDADVLVSRFIDAGRTCEQYFLQKHIQIANAKPEQVLKEECNELRLEITRKDAAIERHYEKLRSWQETLKPTTASRNPQSKPGQLSRTGALYNVHSQPS</sequence>
<dbReference type="Pfam" id="PF11594">
    <property type="entry name" value="Med28"/>
    <property type="match status" value="1"/>
</dbReference>
<reference evidence="11" key="1">
    <citation type="submission" date="2020-06" db="EMBL/GenBank/DDBJ databases">
        <title>Draft genome of Bugula neritina, a colonial animal packing powerful symbionts and potential medicines.</title>
        <authorList>
            <person name="Rayko M."/>
        </authorList>
    </citation>
    <scope>NUCLEOTIDE SEQUENCE [LARGE SCALE GENOMIC DNA]</scope>
    <source>
        <strain evidence="11">Kwan_BN1</strain>
    </source>
</reference>
<keyword evidence="4" id="KW-0805">Transcription regulation</keyword>
<name>A0A7J7J719_BUGNE</name>
<evidence type="ECO:0000256" key="4">
    <source>
        <dbReference type="ARBA" id="ARBA00023015"/>
    </source>
</evidence>
<dbReference type="EMBL" id="VXIV02003012">
    <property type="protein sequence ID" value="KAF6021544.1"/>
    <property type="molecule type" value="Genomic_DNA"/>
</dbReference>
<evidence type="ECO:0000256" key="3">
    <source>
        <dbReference type="ARBA" id="ARBA00019683"/>
    </source>
</evidence>
<evidence type="ECO:0000256" key="6">
    <source>
        <dbReference type="ARBA" id="ARBA00023159"/>
    </source>
</evidence>
<dbReference type="GO" id="GO:0016592">
    <property type="term" value="C:mediator complex"/>
    <property type="evidence" value="ECO:0007669"/>
    <property type="project" value="TreeGrafter"/>
</dbReference>
<evidence type="ECO:0000256" key="10">
    <source>
        <dbReference type="SAM" id="MobiDB-lite"/>
    </source>
</evidence>
<keyword evidence="12" id="KW-1185">Reference proteome</keyword>
<organism evidence="11 12">
    <name type="scientific">Bugula neritina</name>
    <name type="common">Brown bryozoan</name>
    <name type="synonym">Sertularia neritina</name>
    <dbReference type="NCBI Taxonomy" id="10212"/>
    <lineage>
        <taxon>Eukaryota</taxon>
        <taxon>Metazoa</taxon>
        <taxon>Spiralia</taxon>
        <taxon>Lophotrochozoa</taxon>
        <taxon>Bryozoa</taxon>
        <taxon>Gymnolaemata</taxon>
        <taxon>Cheilostomatida</taxon>
        <taxon>Flustrina</taxon>
        <taxon>Buguloidea</taxon>
        <taxon>Bugulidae</taxon>
        <taxon>Bugula</taxon>
    </lineage>
</organism>
<proteinExistence type="inferred from homology"/>
<evidence type="ECO:0000313" key="11">
    <source>
        <dbReference type="EMBL" id="KAF6021544.1"/>
    </source>
</evidence>
<dbReference type="PANTHER" id="PTHR13512:SF2">
    <property type="entry name" value="MEDIATOR OF RNA POLYMERASE II TRANSCRIPTION SUBUNIT 28"/>
    <property type="match status" value="1"/>
</dbReference>
<comment type="caution">
    <text evidence="11">The sequence shown here is derived from an EMBL/GenBank/DDBJ whole genome shotgun (WGS) entry which is preliminary data.</text>
</comment>
<protein>
    <recommendedName>
        <fullName evidence="3">Mediator of RNA polymerase II transcription subunit 28</fullName>
    </recommendedName>
    <alternativeName>
        <fullName evidence="9">Mediator complex subunit 28</fullName>
    </alternativeName>
</protein>
<evidence type="ECO:0000256" key="8">
    <source>
        <dbReference type="ARBA" id="ARBA00023242"/>
    </source>
</evidence>
<feature type="region of interest" description="Disordered" evidence="10">
    <location>
        <begin position="112"/>
        <end position="143"/>
    </location>
</feature>
<evidence type="ECO:0000256" key="2">
    <source>
        <dbReference type="ARBA" id="ARBA00005571"/>
    </source>
</evidence>
<evidence type="ECO:0000256" key="5">
    <source>
        <dbReference type="ARBA" id="ARBA00023054"/>
    </source>
</evidence>
<keyword evidence="5" id="KW-0175">Coiled coil</keyword>
<gene>
    <name evidence="11" type="ORF">EB796_020147</name>
</gene>
<dbReference type="OrthoDB" id="2286203at2759"/>
<feature type="compositionally biased region" description="Polar residues" evidence="10">
    <location>
        <begin position="112"/>
        <end position="131"/>
    </location>
</feature>
<comment type="similarity">
    <text evidence="2">Belongs to the Mediator complex subunit 28 family.</text>
</comment>
<dbReference type="InterPro" id="IPR021640">
    <property type="entry name" value="Mediator_Med28"/>
</dbReference>
<dbReference type="PANTHER" id="PTHR13512">
    <property type="entry name" value="MEDIATOR COMPLEX SUBUNIT 28"/>
    <property type="match status" value="1"/>
</dbReference>
<evidence type="ECO:0000313" key="12">
    <source>
        <dbReference type="Proteomes" id="UP000593567"/>
    </source>
</evidence>
<dbReference type="AlphaFoldDB" id="A0A7J7J719"/>
<keyword evidence="7" id="KW-0804">Transcription</keyword>
<evidence type="ECO:0000256" key="9">
    <source>
        <dbReference type="ARBA" id="ARBA00031964"/>
    </source>
</evidence>
<evidence type="ECO:0000256" key="1">
    <source>
        <dbReference type="ARBA" id="ARBA00004123"/>
    </source>
</evidence>
<evidence type="ECO:0000256" key="7">
    <source>
        <dbReference type="ARBA" id="ARBA00023163"/>
    </source>
</evidence>
<keyword evidence="6" id="KW-0010">Activator</keyword>
<keyword evidence="8" id="KW-0539">Nucleus</keyword>